<evidence type="ECO:0000256" key="4">
    <source>
        <dbReference type="ARBA" id="ARBA00022741"/>
    </source>
</evidence>
<evidence type="ECO:0000256" key="1">
    <source>
        <dbReference type="ARBA" id="ARBA00022490"/>
    </source>
</evidence>
<protein>
    <recommendedName>
        <fullName evidence="7">tRNA(Ile)-lysidine synthase</fullName>
        <ecNumber evidence="7">6.3.4.19</ecNumber>
    </recommendedName>
    <alternativeName>
        <fullName evidence="7">tRNA(Ile)-2-lysyl-cytidine synthase</fullName>
    </alternativeName>
    <alternativeName>
        <fullName evidence="7">tRNA(Ile)-lysidine synthetase</fullName>
    </alternativeName>
</protein>
<dbReference type="OrthoDB" id="5244702at2"/>
<dbReference type="EC" id="6.3.4.19" evidence="7"/>
<proteinExistence type="inferred from homology"/>
<keyword evidence="4 7" id="KW-0547">Nucleotide-binding</keyword>
<dbReference type="Pfam" id="PF09179">
    <property type="entry name" value="TilS"/>
    <property type="match status" value="1"/>
</dbReference>
<dbReference type="GO" id="GO:0005524">
    <property type="term" value="F:ATP binding"/>
    <property type="evidence" value="ECO:0007669"/>
    <property type="project" value="UniProtKB-UniRule"/>
</dbReference>
<feature type="domain" description="tRNA(Ile)-lysidine synthase substrate-binding" evidence="9">
    <location>
        <begin position="253"/>
        <end position="318"/>
    </location>
</feature>
<dbReference type="GO" id="GO:0005737">
    <property type="term" value="C:cytoplasm"/>
    <property type="evidence" value="ECO:0007669"/>
    <property type="project" value="UniProtKB-SubCell"/>
</dbReference>
<comment type="similarity">
    <text evidence="7">Belongs to the tRNA(Ile)-lysidine synthase family.</text>
</comment>
<name>A0A1I5EP59_9ACTN</name>
<comment type="catalytic activity">
    <reaction evidence="6 7">
        <text>cytidine(34) in tRNA(Ile2) + L-lysine + ATP = lysidine(34) in tRNA(Ile2) + AMP + diphosphate + H(+)</text>
        <dbReference type="Rhea" id="RHEA:43744"/>
        <dbReference type="Rhea" id="RHEA-COMP:10625"/>
        <dbReference type="Rhea" id="RHEA-COMP:10670"/>
        <dbReference type="ChEBI" id="CHEBI:15378"/>
        <dbReference type="ChEBI" id="CHEBI:30616"/>
        <dbReference type="ChEBI" id="CHEBI:32551"/>
        <dbReference type="ChEBI" id="CHEBI:33019"/>
        <dbReference type="ChEBI" id="CHEBI:82748"/>
        <dbReference type="ChEBI" id="CHEBI:83665"/>
        <dbReference type="ChEBI" id="CHEBI:456215"/>
        <dbReference type="EC" id="6.3.4.19"/>
    </reaction>
</comment>
<keyword evidence="5 7" id="KW-0067">ATP-binding</keyword>
<comment type="function">
    <text evidence="7">Ligates lysine onto the cytidine present at position 34 of the AUA codon-specific tRNA(Ile) that contains the anticodon CAU, in an ATP-dependent manner. Cytidine is converted to lysidine, thus changing the amino acid specificity of the tRNA from methionine to isoleucine.</text>
</comment>
<dbReference type="InterPro" id="IPR012094">
    <property type="entry name" value="tRNA_Ile_lys_synt"/>
</dbReference>
<evidence type="ECO:0000313" key="11">
    <source>
        <dbReference type="Proteomes" id="UP000183642"/>
    </source>
</evidence>
<sequence length="341" mass="34325">MSGPHPAVAQVRGAVRPGLRASAGPVLVAVSGGADSLALAAAVAFEAPRAGVPAGAVTVDHGLQPGSAERAGRTAALLRDLGLDPVVVRTVAVGTGGGPEGAARTARYAALTGEAAARGARVALGHTLDDQAETVLLGLGRGSGPRSVAGMVAHRPPFWRPLLAVRRATTRAACAAQDLPVWDDPWNTDPGYRRARLRAEVLPLLEDVLGGGVAPALARTADLLREDLDALDGLAAAELARLAGPAGPPAGDLPAADLAALPAALRRRVLRGWLRDGGVPDLQAVHLTAVDALVSAWRGQGPVALPGGAEALRASGRLVLRPAGSPGGRAVSAPDPEEQLP</sequence>
<dbReference type="AlphaFoldDB" id="A0A1I5EP59"/>
<evidence type="ECO:0000259" key="9">
    <source>
        <dbReference type="Pfam" id="PF09179"/>
    </source>
</evidence>
<dbReference type="SUPFAM" id="SSF82829">
    <property type="entry name" value="MesJ substrate recognition domain-like"/>
    <property type="match status" value="1"/>
</dbReference>
<dbReference type="CDD" id="cd01992">
    <property type="entry name" value="TilS_N"/>
    <property type="match status" value="1"/>
</dbReference>
<feature type="domain" description="tRNA(Ile)-lysidine/2-thiocytidine synthase N-terminal" evidence="8">
    <location>
        <begin position="26"/>
        <end position="199"/>
    </location>
</feature>
<dbReference type="InterPro" id="IPR015262">
    <property type="entry name" value="tRNA_Ile_lys_synt_subst-bd"/>
</dbReference>
<dbReference type="NCBIfam" id="TIGR02432">
    <property type="entry name" value="lysidine_TilS_N"/>
    <property type="match status" value="1"/>
</dbReference>
<evidence type="ECO:0000313" key="10">
    <source>
        <dbReference type="EMBL" id="SFO13133.1"/>
    </source>
</evidence>
<evidence type="ECO:0000259" key="8">
    <source>
        <dbReference type="Pfam" id="PF01171"/>
    </source>
</evidence>
<organism evidence="10 11">
    <name type="scientific">Geodermatophilus obscurus</name>
    <dbReference type="NCBI Taxonomy" id="1861"/>
    <lineage>
        <taxon>Bacteria</taxon>
        <taxon>Bacillati</taxon>
        <taxon>Actinomycetota</taxon>
        <taxon>Actinomycetes</taxon>
        <taxon>Geodermatophilales</taxon>
        <taxon>Geodermatophilaceae</taxon>
        <taxon>Geodermatophilus</taxon>
    </lineage>
</organism>
<evidence type="ECO:0000256" key="5">
    <source>
        <dbReference type="ARBA" id="ARBA00022840"/>
    </source>
</evidence>
<dbReference type="EMBL" id="FOWE01000003">
    <property type="protein sequence ID" value="SFO13133.1"/>
    <property type="molecule type" value="Genomic_DNA"/>
</dbReference>
<dbReference type="GO" id="GO:0006400">
    <property type="term" value="P:tRNA modification"/>
    <property type="evidence" value="ECO:0007669"/>
    <property type="project" value="UniProtKB-UniRule"/>
</dbReference>
<keyword evidence="3 7" id="KW-0819">tRNA processing</keyword>
<evidence type="ECO:0000256" key="2">
    <source>
        <dbReference type="ARBA" id="ARBA00022598"/>
    </source>
</evidence>
<dbReference type="Proteomes" id="UP000183642">
    <property type="component" value="Unassembled WGS sequence"/>
</dbReference>
<dbReference type="HAMAP" id="MF_01161">
    <property type="entry name" value="tRNA_Ile_lys_synt"/>
    <property type="match status" value="1"/>
</dbReference>
<dbReference type="GO" id="GO:0032267">
    <property type="term" value="F:tRNA(Ile)-lysidine synthase activity"/>
    <property type="evidence" value="ECO:0007669"/>
    <property type="project" value="UniProtKB-EC"/>
</dbReference>
<comment type="domain">
    <text evidence="7">The N-terminal region contains the highly conserved SGGXDS motif, predicted to be a P-loop motif involved in ATP binding.</text>
</comment>
<accession>A0A1I5EP59</accession>
<dbReference type="SUPFAM" id="SSF52402">
    <property type="entry name" value="Adenine nucleotide alpha hydrolases-like"/>
    <property type="match status" value="1"/>
</dbReference>
<dbReference type="Gene3D" id="1.20.59.20">
    <property type="match status" value="1"/>
</dbReference>
<dbReference type="PANTHER" id="PTHR43033:SF1">
    <property type="entry name" value="TRNA(ILE)-LYSIDINE SYNTHASE-RELATED"/>
    <property type="match status" value="1"/>
</dbReference>
<keyword evidence="2 7" id="KW-0436">Ligase</keyword>
<dbReference type="InterPro" id="IPR011063">
    <property type="entry name" value="TilS/TtcA_N"/>
</dbReference>
<evidence type="ECO:0000256" key="3">
    <source>
        <dbReference type="ARBA" id="ARBA00022694"/>
    </source>
</evidence>
<evidence type="ECO:0000256" key="7">
    <source>
        <dbReference type="HAMAP-Rule" id="MF_01161"/>
    </source>
</evidence>
<gene>
    <name evidence="7" type="primary">tilS</name>
    <name evidence="10" type="ORF">SAMN05660359_01628</name>
</gene>
<keyword evidence="11" id="KW-1185">Reference proteome</keyword>
<reference evidence="11" key="1">
    <citation type="submission" date="2016-10" db="EMBL/GenBank/DDBJ databases">
        <authorList>
            <person name="Varghese N."/>
            <person name="Submissions S."/>
        </authorList>
    </citation>
    <scope>NUCLEOTIDE SEQUENCE [LARGE SCALE GENOMIC DNA]</scope>
    <source>
        <strain evidence="11">DSM 43161</strain>
    </source>
</reference>
<keyword evidence="1 7" id="KW-0963">Cytoplasm</keyword>
<dbReference type="Gene3D" id="3.40.50.620">
    <property type="entry name" value="HUPs"/>
    <property type="match status" value="1"/>
</dbReference>
<comment type="subcellular location">
    <subcellularLocation>
        <location evidence="7">Cytoplasm</location>
    </subcellularLocation>
</comment>
<dbReference type="RefSeq" id="WP_075012977.1">
    <property type="nucleotide sequence ID" value="NZ_FOWE01000003.1"/>
</dbReference>
<feature type="binding site" evidence="7">
    <location>
        <begin position="31"/>
        <end position="36"/>
    </location>
    <ligand>
        <name>ATP</name>
        <dbReference type="ChEBI" id="CHEBI:30616"/>
    </ligand>
</feature>
<dbReference type="PANTHER" id="PTHR43033">
    <property type="entry name" value="TRNA(ILE)-LYSIDINE SYNTHASE-RELATED"/>
    <property type="match status" value="1"/>
</dbReference>
<evidence type="ECO:0000256" key="6">
    <source>
        <dbReference type="ARBA" id="ARBA00048539"/>
    </source>
</evidence>
<dbReference type="Pfam" id="PF01171">
    <property type="entry name" value="ATP_bind_3"/>
    <property type="match status" value="1"/>
</dbReference>
<dbReference type="InterPro" id="IPR012795">
    <property type="entry name" value="tRNA_Ile_lys_synt_N"/>
</dbReference>
<dbReference type="InterPro" id="IPR014729">
    <property type="entry name" value="Rossmann-like_a/b/a_fold"/>
</dbReference>